<name>A0A415Q116_PHOVU</name>
<dbReference type="Proteomes" id="UP000283958">
    <property type="component" value="Unassembled WGS sequence"/>
</dbReference>
<keyword evidence="1" id="KW-0472">Membrane</keyword>
<keyword evidence="1" id="KW-1133">Transmembrane helix</keyword>
<evidence type="ECO:0000313" key="2">
    <source>
        <dbReference type="EMBL" id="RHJ70537.1"/>
    </source>
</evidence>
<comment type="caution">
    <text evidence="2">The sequence shown here is derived from an EMBL/GenBank/DDBJ whole genome shotgun (WGS) entry which is preliminary data.</text>
</comment>
<dbReference type="AlphaFoldDB" id="A0A415Q116"/>
<evidence type="ECO:0000313" key="3">
    <source>
        <dbReference type="Proteomes" id="UP000283958"/>
    </source>
</evidence>
<keyword evidence="1" id="KW-0812">Transmembrane</keyword>
<gene>
    <name evidence="2" type="ORF">DW105_19720</name>
</gene>
<proteinExistence type="predicted"/>
<evidence type="ECO:0000256" key="1">
    <source>
        <dbReference type="SAM" id="Phobius"/>
    </source>
</evidence>
<organism evidence="2 3">
    <name type="scientific">Phocaeicola vulgatus</name>
    <name type="common">Bacteroides vulgatus</name>
    <dbReference type="NCBI Taxonomy" id="821"/>
    <lineage>
        <taxon>Bacteria</taxon>
        <taxon>Pseudomonadati</taxon>
        <taxon>Bacteroidota</taxon>
        <taxon>Bacteroidia</taxon>
        <taxon>Bacteroidales</taxon>
        <taxon>Bacteroidaceae</taxon>
        <taxon>Phocaeicola</taxon>
    </lineage>
</organism>
<feature type="transmembrane region" description="Helical" evidence="1">
    <location>
        <begin position="6"/>
        <end position="26"/>
    </location>
</feature>
<sequence length="67" mass="7563">MGIAMIGVLIAYFIGLGGTIFGPHGMQPPLASTKFPYFFWEYMRDKFHSIIGKKRDLFCSSLWVLCG</sequence>
<protein>
    <submittedName>
        <fullName evidence="2">Uncharacterized protein</fullName>
    </submittedName>
</protein>
<accession>A0A415Q116</accession>
<dbReference type="EMBL" id="QRMN01000072">
    <property type="protein sequence ID" value="RHJ70537.1"/>
    <property type="molecule type" value="Genomic_DNA"/>
</dbReference>
<reference evidence="2 3" key="1">
    <citation type="submission" date="2018-08" db="EMBL/GenBank/DDBJ databases">
        <title>A genome reference for cultivated species of the human gut microbiota.</title>
        <authorList>
            <person name="Zou Y."/>
            <person name="Xue W."/>
            <person name="Luo G."/>
        </authorList>
    </citation>
    <scope>NUCLEOTIDE SEQUENCE [LARGE SCALE GENOMIC DNA]</scope>
    <source>
        <strain evidence="2 3">AM09-18</strain>
    </source>
</reference>